<feature type="transmembrane region" description="Helical" evidence="1">
    <location>
        <begin position="70"/>
        <end position="89"/>
    </location>
</feature>
<keyword evidence="1" id="KW-0812">Transmembrane</keyword>
<feature type="transmembrane region" description="Helical" evidence="1">
    <location>
        <begin position="20"/>
        <end position="40"/>
    </location>
</feature>
<evidence type="ECO:0000313" key="5">
    <source>
        <dbReference type="Proteomes" id="UP000095768"/>
    </source>
</evidence>
<dbReference type="EMBL" id="FMPI01000010">
    <property type="protein sequence ID" value="SCT00364.1"/>
    <property type="molecule type" value="Genomic_DNA"/>
</dbReference>
<dbReference type="AlphaFoldDB" id="A0A1D4PH30"/>
<dbReference type="Proteomes" id="UP000095412">
    <property type="component" value="Unassembled WGS sequence"/>
</dbReference>
<gene>
    <name evidence="3" type="ORF">SAMEA2297795_02017</name>
    <name evidence="2" type="ORF">SAMEA2297796_01538</name>
</gene>
<dbReference type="Proteomes" id="UP000095768">
    <property type="component" value="Unassembled WGS sequence"/>
</dbReference>
<keyword evidence="1" id="KW-0472">Membrane</keyword>
<accession>A0A1D4PH30</accession>
<evidence type="ECO:0000313" key="3">
    <source>
        <dbReference type="EMBL" id="SCT22229.1"/>
    </source>
</evidence>
<evidence type="ECO:0008006" key="6">
    <source>
        <dbReference type="Google" id="ProtNLM"/>
    </source>
</evidence>
<organism evidence="3 5">
    <name type="scientific">Staphylococcus caeli</name>
    <dbReference type="NCBI Taxonomy" id="2201815"/>
    <lineage>
        <taxon>Bacteria</taxon>
        <taxon>Bacillati</taxon>
        <taxon>Bacillota</taxon>
        <taxon>Bacilli</taxon>
        <taxon>Bacillales</taxon>
        <taxon>Staphylococcaceae</taxon>
        <taxon>Staphylococcus</taxon>
    </lineage>
</organism>
<name>A0A1D4PH30_9STAP</name>
<feature type="transmembrane region" description="Helical" evidence="1">
    <location>
        <begin position="46"/>
        <end position="63"/>
    </location>
</feature>
<evidence type="ECO:0000313" key="4">
    <source>
        <dbReference type="Proteomes" id="UP000095412"/>
    </source>
</evidence>
<evidence type="ECO:0000256" key="1">
    <source>
        <dbReference type="SAM" id="Phobius"/>
    </source>
</evidence>
<protein>
    <recommendedName>
        <fullName evidence="6">DUF3953 domain-containing protein</fullName>
    </recommendedName>
</protein>
<keyword evidence="1" id="KW-1133">Transmembrane helix</keyword>
<dbReference type="EMBL" id="FMPG01000010">
    <property type="protein sequence ID" value="SCT22229.1"/>
    <property type="molecule type" value="Genomic_DNA"/>
</dbReference>
<sequence length="90" mass="10389">MRRVFQMKSQRRKLDLIDKILLVISLILLILNLLFIFNLVQVHNGVSTLVLSATMLVLGFVTFKKQSNKIGYMYFVVAIFLLIVSLITFI</sequence>
<proteinExistence type="predicted"/>
<reference evidence="2 4" key="2">
    <citation type="submission" date="2016-09" db="EMBL/GenBank/DDBJ databases">
        <authorList>
            <consortium name="Pathogen Informatics"/>
            <person name="Sun Q."/>
            <person name="Inoue M."/>
        </authorList>
    </citation>
    <scope>NUCLEOTIDE SEQUENCE [LARGE SCALE GENOMIC DNA]</scope>
    <source>
        <strain evidence="2 4">82C</strain>
    </source>
</reference>
<keyword evidence="4" id="KW-1185">Reference proteome</keyword>
<dbReference type="InterPro" id="IPR025018">
    <property type="entry name" value="DUF3953"/>
</dbReference>
<reference evidence="3 5" key="1">
    <citation type="submission" date="2016-09" db="EMBL/GenBank/DDBJ databases">
        <authorList>
            <consortium name="Pathogen Informatics"/>
        </authorList>
    </citation>
    <scope>NUCLEOTIDE SEQUENCE [LARGE SCALE GENOMIC DNA]</scope>
    <source>
        <strain evidence="3 5">82B</strain>
    </source>
</reference>
<evidence type="ECO:0000313" key="2">
    <source>
        <dbReference type="EMBL" id="SCT00364.1"/>
    </source>
</evidence>
<dbReference type="RefSeq" id="WP_069995692.1">
    <property type="nucleotide sequence ID" value="NZ_FMPG01000010.1"/>
</dbReference>
<dbReference type="Pfam" id="PF13129">
    <property type="entry name" value="DUF3953"/>
    <property type="match status" value="1"/>
</dbReference>